<protein>
    <recommendedName>
        <fullName evidence="3">NUDIX hydrolase</fullName>
    </recommendedName>
</protein>
<evidence type="ECO:0008006" key="3">
    <source>
        <dbReference type="Google" id="ProtNLM"/>
    </source>
</evidence>
<evidence type="ECO:0000313" key="1">
    <source>
        <dbReference type="EMBL" id="GDY32360.1"/>
    </source>
</evidence>
<dbReference type="OrthoDB" id="9811476at2"/>
<organism evidence="1 2">
    <name type="scientific">Gandjariella thermophila</name>
    <dbReference type="NCBI Taxonomy" id="1931992"/>
    <lineage>
        <taxon>Bacteria</taxon>
        <taxon>Bacillati</taxon>
        <taxon>Actinomycetota</taxon>
        <taxon>Actinomycetes</taxon>
        <taxon>Pseudonocardiales</taxon>
        <taxon>Pseudonocardiaceae</taxon>
        <taxon>Gandjariella</taxon>
    </lineage>
</organism>
<name>A0A4D4JBG1_9PSEU</name>
<dbReference type="RefSeq" id="WP_137815378.1">
    <property type="nucleotide sequence ID" value="NZ_BJFL01000023.1"/>
</dbReference>
<dbReference type="EMBL" id="BJFL01000023">
    <property type="protein sequence ID" value="GDY32360.1"/>
    <property type="molecule type" value="Genomic_DNA"/>
</dbReference>
<comment type="caution">
    <text evidence="1">The sequence shown here is derived from an EMBL/GenBank/DDBJ whole genome shotgun (WGS) entry which is preliminary data.</text>
</comment>
<dbReference type="Pfam" id="PF04250">
    <property type="entry name" value="DUF429"/>
    <property type="match status" value="1"/>
</dbReference>
<gene>
    <name evidence="1" type="ORF">GTS_39930</name>
</gene>
<keyword evidence="2" id="KW-1185">Reference proteome</keyword>
<accession>A0A4D4JBG1</accession>
<reference evidence="2" key="1">
    <citation type="submission" date="2019-04" db="EMBL/GenBank/DDBJ databases">
        <title>Draft genome sequence of Pseudonocardiaceae bacterium SL3-2-4.</title>
        <authorList>
            <person name="Ningsih F."/>
            <person name="Yokota A."/>
            <person name="Sakai Y."/>
            <person name="Nanatani K."/>
            <person name="Yabe S."/>
            <person name="Oetari A."/>
            <person name="Sjamsuridzal W."/>
        </authorList>
    </citation>
    <scope>NUCLEOTIDE SEQUENCE [LARGE SCALE GENOMIC DNA]</scope>
    <source>
        <strain evidence="2">SL3-2-4</strain>
    </source>
</reference>
<dbReference type="AlphaFoldDB" id="A0A4D4JBG1"/>
<dbReference type="Proteomes" id="UP000298860">
    <property type="component" value="Unassembled WGS sequence"/>
</dbReference>
<evidence type="ECO:0000313" key="2">
    <source>
        <dbReference type="Proteomes" id="UP000298860"/>
    </source>
</evidence>
<dbReference type="InterPro" id="IPR007362">
    <property type="entry name" value="DUF429"/>
</dbReference>
<sequence length="223" mass="23281">MTAVAGVDGMRGGWVVAVVHAADRVVWHAVPDAATALARTADCAAVGVDVPIGLPEHGRRDCDVAAARRLGAARSSVFPAPVRAVLAVADHAEASELARAVDGRAISRQTWNLVPKIAEWARVLSSDERRIVEVHPELSFRAMAPRMSFAAKRTARGAGQRLAALRGFVDPALTLADLPAGPALDDALDALAAAWSAHRWAAGTAEVLGGTRAPDGTSMRIVI</sequence>
<proteinExistence type="predicted"/>